<reference evidence="1 2" key="1">
    <citation type="submission" date="2024-09" db="EMBL/GenBank/DDBJ databases">
        <authorList>
            <person name="Sun Q."/>
            <person name="Mori K."/>
        </authorList>
    </citation>
    <scope>NUCLEOTIDE SEQUENCE [LARGE SCALE GENOMIC DNA]</scope>
    <source>
        <strain evidence="1 2">CCM 7759</strain>
    </source>
</reference>
<proteinExistence type="predicted"/>
<dbReference type="InterPro" id="IPR014916">
    <property type="entry name" value="KapB"/>
</dbReference>
<gene>
    <name evidence="1" type="primary">kapB</name>
    <name evidence="1" type="ORF">ACFFK0_19900</name>
</gene>
<sequence length="135" mass="15628">MNFPREQEQQLQVGDTVIAEYKSGRYIGTIVELTNSRKAAVQIAAVVKHPEQGDLHHPMQADVPLFHQRKALAHREIALMPLNTVERYDGPVPEYDESLRESVDLHKQELDQLKRWAERALAEMEALEQEYKKIK</sequence>
<dbReference type="Pfam" id="PF08810">
    <property type="entry name" value="KapB"/>
    <property type="match status" value="1"/>
</dbReference>
<dbReference type="InterPro" id="IPR038080">
    <property type="entry name" value="KapB_sf"/>
</dbReference>
<organism evidence="1 2">
    <name type="scientific">Paenibacillus chartarius</name>
    <dbReference type="NCBI Taxonomy" id="747481"/>
    <lineage>
        <taxon>Bacteria</taxon>
        <taxon>Bacillati</taxon>
        <taxon>Bacillota</taxon>
        <taxon>Bacilli</taxon>
        <taxon>Bacillales</taxon>
        <taxon>Paenibacillaceae</taxon>
        <taxon>Paenibacillus</taxon>
    </lineage>
</organism>
<name>A0ABV6DPU9_9BACL</name>
<dbReference type="SMART" id="SM01298">
    <property type="entry name" value="KapB"/>
    <property type="match status" value="1"/>
</dbReference>
<dbReference type="RefSeq" id="WP_377472076.1">
    <property type="nucleotide sequence ID" value="NZ_JBHLWN010000077.1"/>
</dbReference>
<dbReference type="Proteomes" id="UP001589776">
    <property type="component" value="Unassembled WGS sequence"/>
</dbReference>
<comment type="caution">
    <text evidence="1">The sequence shown here is derived from an EMBL/GenBank/DDBJ whole genome shotgun (WGS) entry which is preliminary data.</text>
</comment>
<evidence type="ECO:0000313" key="2">
    <source>
        <dbReference type="Proteomes" id="UP001589776"/>
    </source>
</evidence>
<dbReference type="SUPFAM" id="SSF141251">
    <property type="entry name" value="Kinase-associated protein B-like"/>
    <property type="match status" value="1"/>
</dbReference>
<keyword evidence="2" id="KW-1185">Reference proteome</keyword>
<protein>
    <submittedName>
        <fullName evidence="1">Sporulation phosphorelay system protein KapB</fullName>
    </submittedName>
</protein>
<dbReference type="Gene3D" id="2.30.30.430">
    <property type="entry name" value="Kinase associated protein B domain"/>
    <property type="match status" value="1"/>
</dbReference>
<dbReference type="EMBL" id="JBHLWN010000077">
    <property type="protein sequence ID" value="MFC0214673.1"/>
    <property type="molecule type" value="Genomic_DNA"/>
</dbReference>
<accession>A0ABV6DPU9</accession>
<evidence type="ECO:0000313" key="1">
    <source>
        <dbReference type="EMBL" id="MFC0214673.1"/>
    </source>
</evidence>